<feature type="domain" description="Phage capsid-like C-terminal" evidence="2">
    <location>
        <begin position="12"/>
        <end position="296"/>
    </location>
</feature>
<comment type="caution">
    <text evidence="3">The sequence shown here is derived from an EMBL/GenBank/DDBJ whole genome shotgun (WGS) entry which is preliminary data.</text>
</comment>
<protein>
    <submittedName>
        <fullName evidence="3">Phage major capsid protein</fullName>
    </submittedName>
</protein>
<gene>
    <name evidence="3" type="ORF">R3P82_12650</name>
</gene>
<organism evidence="3 4">
    <name type="scientific">Dietzia maris</name>
    <dbReference type="NCBI Taxonomy" id="37915"/>
    <lineage>
        <taxon>Bacteria</taxon>
        <taxon>Bacillati</taxon>
        <taxon>Actinomycetota</taxon>
        <taxon>Actinomycetes</taxon>
        <taxon>Mycobacteriales</taxon>
        <taxon>Dietziaceae</taxon>
        <taxon>Dietzia</taxon>
    </lineage>
</organism>
<dbReference type="EMBL" id="JAWLKJ010000003">
    <property type="protein sequence ID" value="MDV6299959.1"/>
    <property type="molecule type" value="Genomic_DNA"/>
</dbReference>
<dbReference type="Pfam" id="PF05065">
    <property type="entry name" value="Phage_capsid"/>
    <property type="match status" value="1"/>
</dbReference>
<proteinExistence type="predicted"/>
<dbReference type="NCBIfam" id="TIGR01554">
    <property type="entry name" value="major_cap_HK97"/>
    <property type="match status" value="1"/>
</dbReference>
<dbReference type="RefSeq" id="WP_317470618.1">
    <property type="nucleotide sequence ID" value="NZ_JAWLKJ010000003.1"/>
</dbReference>
<reference evidence="3" key="1">
    <citation type="submission" date="2023-10" db="EMBL/GenBank/DDBJ databases">
        <title>Development of a sustainable strategy for remediation of hydrocarbon-contaminated territories based on the waste exchange concept.</title>
        <authorList>
            <person name="Krivoruchko A."/>
        </authorList>
    </citation>
    <scope>NUCLEOTIDE SEQUENCE</scope>
    <source>
        <strain evidence="3">IEGM 1175</strain>
    </source>
</reference>
<dbReference type="Proteomes" id="UP001185873">
    <property type="component" value="Unassembled WGS sequence"/>
</dbReference>
<evidence type="ECO:0000313" key="4">
    <source>
        <dbReference type="Proteomes" id="UP001185873"/>
    </source>
</evidence>
<comment type="subcellular location">
    <subcellularLocation>
        <location evidence="1">Virion</location>
    </subcellularLocation>
</comment>
<evidence type="ECO:0000259" key="2">
    <source>
        <dbReference type="Pfam" id="PF05065"/>
    </source>
</evidence>
<evidence type="ECO:0000313" key="3">
    <source>
        <dbReference type="EMBL" id="MDV6299959.1"/>
    </source>
</evidence>
<dbReference type="SUPFAM" id="SSF56563">
    <property type="entry name" value="Major capsid protein gp5"/>
    <property type="match status" value="1"/>
</dbReference>
<dbReference type="AlphaFoldDB" id="A0AAE4QX47"/>
<dbReference type="Gene3D" id="3.30.2400.10">
    <property type="entry name" value="Major capsid protein gp5"/>
    <property type="match status" value="1"/>
</dbReference>
<evidence type="ECO:0000256" key="1">
    <source>
        <dbReference type="ARBA" id="ARBA00004328"/>
    </source>
</evidence>
<accession>A0AAE4QX47</accession>
<dbReference type="InterPro" id="IPR054612">
    <property type="entry name" value="Phage_capsid-like_C"/>
</dbReference>
<name>A0AAE4QX47_9ACTN</name>
<sequence>MADISRADVADLIQENYSNDLLTSASGTSQVLAAFPTVNMGTKVSNLPVLATVPHAKWVGESATDADGVKPTAKATWGNKQLVAEELAVIIPVHENAVDDATVDVLAEMAKMGGQAIGYALDAAVLAGVGKPASWTSPDLMASATAAGNVFQVGTTGTEDDLGGAILQAAGAVADRYDPTTVFARSGLKYKLANLRNSDGTPIFLPSLSSGPDARDSIQGLTARWVKGTVDDGAGGDTPIWDPAAAEALVVDASRVRIGIRQDIQVKFLDQATVGGINLAERDMVALRFKARYAYVLGDHVVDGQVPAAASSPAAVVTPAAVTP</sequence>
<dbReference type="InterPro" id="IPR024455">
    <property type="entry name" value="Phage_capsid"/>
</dbReference>